<dbReference type="AlphaFoldDB" id="A0A1L3SNA2"/>
<evidence type="ECO:0000313" key="2">
    <source>
        <dbReference type="EMBL" id="APH70883.1"/>
    </source>
</evidence>
<organism evidence="2 3">
    <name type="scientific">Aquibium oceanicum</name>
    <dbReference type="NCBI Taxonomy" id="1670800"/>
    <lineage>
        <taxon>Bacteria</taxon>
        <taxon>Pseudomonadati</taxon>
        <taxon>Pseudomonadota</taxon>
        <taxon>Alphaproteobacteria</taxon>
        <taxon>Hyphomicrobiales</taxon>
        <taxon>Phyllobacteriaceae</taxon>
        <taxon>Aquibium</taxon>
    </lineage>
</organism>
<dbReference type="InterPro" id="IPR027417">
    <property type="entry name" value="P-loop_NTPase"/>
</dbReference>
<evidence type="ECO:0000259" key="1">
    <source>
        <dbReference type="SMART" id="SM00382"/>
    </source>
</evidence>
<dbReference type="GO" id="GO:0006302">
    <property type="term" value="P:double-strand break repair"/>
    <property type="evidence" value="ECO:0007669"/>
    <property type="project" value="InterPro"/>
</dbReference>
<dbReference type="OrthoDB" id="3322489at2"/>
<dbReference type="GO" id="GO:0005524">
    <property type="term" value="F:ATP binding"/>
    <property type="evidence" value="ECO:0007669"/>
    <property type="project" value="InterPro"/>
</dbReference>
<protein>
    <recommendedName>
        <fullName evidence="1">AAA+ ATPase domain-containing protein</fullName>
    </recommendedName>
</protein>
<dbReference type="STRING" id="1670800.BSQ44_05450"/>
<dbReference type="PANTHER" id="PTHR43581">
    <property type="entry name" value="ATP/GTP PHOSPHATASE"/>
    <property type="match status" value="1"/>
</dbReference>
<sequence length="466" mass="53120">MKLKRFIADGIHGFLNFDVKFDGMLTFLTGINGSGKTTAINAIVAIITPDLSILADLEYNTIELHLEHNGKDIRISSINEEKSVVILVNIIKDPFVFNKYIRESETPANRQADAEVEHYRDLIASKSDQPVLRLLASLPSPMFLGLDRRARYEEDVRRNRYLMRNPRAGRNIFGSSLARGLLDAADIAETRFRDALIASGQIAENLQREMLLNLITVSPEEHSDFASLSVPSAADRREIERVRRDLDTLSQILHLPHTDVRGRVSPFLDLLERLASRIPMNANIEELLGSDSRHSEVLNSIIQWSNNHSHLRRIKIISDTVSKYTRQRYELMQPIQNFLSLVNQFFEDSGKRILFGDRGYIYIDIDGIQEEKNINYLSSGEAQIFVILTHLSFHPLAAKDNVFIIDEPELSLHVQWQELFVDSIISANPHIQYVLATHSPSIILDRIRNCVDVSRKHAKARRGRKG</sequence>
<dbReference type="Proteomes" id="UP000182840">
    <property type="component" value="Chromosome"/>
</dbReference>
<gene>
    <name evidence="2" type="ORF">BSQ44_05450</name>
</gene>
<proteinExistence type="predicted"/>
<dbReference type="SMART" id="SM00382">
    <property type="entry name" value="AAA"/>
    <property type="match status" value="1"/>
</dbReference>
<dbReference type="GO" id="GO:0016887">
    <property type="term" value="F:ATP hydrolysis activity"/>
    <property type="evidence" value="ECO:0007669"/>
    <property type="project" value="InterPro"/>
</dbReference>
<dbReference type="KEGG" id="meso:BSQ44_05450"/>
<accession>A0A1L3SNA2</accession>
<dbReference type="PANTHER" id="PTHR43581:SF2">
    <property type="entry name" value="EXCINUCLEASE ATPASE SUBUNIT"/>
    <property type="match status" value="1"/>
</dbReference>
<reference evidence="3" key="1">
    <citation type="submission" date="2016-11" db="EMBL/GenBank/DDBJ databases">
        <title>Mesorhizobium oceanicum sp. nov., isolated from deep seawater in South China Sea.</title>
        <authorList>
            <person name="Fu G.-Y."/>
        </authorList>
    </citation>
    <scope>NUCLEOTIDE SEQUENCE [LARGE SCALE GENOMIC DNA]</scope>
    <source>
        <strain evidence="3">B7</strain>
    </source>
</reference>
<dbReference type="InterPro" id="IPR003959">
    <property type="entry name" value="ATPase_AAA_core"/>
</dbReference>
<feature type="domain" description="AAA+ ATPase" evidence="1">
    <location>
        <begin position="22"/>
        <end position="457"/>
    </location>
</feature>
<evidence type="ECO:0000313" key="3">
    <source>
        <dbReference type="Proteomes" id="UP000182840"/>
    </source>
</evidence>
<dbReference type="InterPro" id="IPR051396">
    <property type="entry name" value="Bact_Antivir_Def_Nuclease"/>
</dbReference>
<dbReference type="Gene3D" id="3.40.50.300">
    <property type="entry name" value="P-loop containing nucleotide triphosphate hydrolases"/>
    <property type="match status" value="1"/>
</dbReference>
<dbReference type="Pfam" id="PF13304">
    <property type="entry name" value="AAA_21"/>
    <property type="match status" value="1"/>
</dbReference>
<dbReference type="InterPro" id="IPR003593">
    <property type="entry name" value="AAA+_ATPase"/>
</dbReference>
<dbReference type="RefSeq" id="WP_072602292.1">
    <property type="nucleotide sequence ID" value="NZ_CP018171.1"/>
</dbReference>
<dbReference type="InterPro" id="IPR038729">
    <property type="entry name" value="Rad50/SbcC_AAA"/>
</dbReference>
<name>A0A1L3SNA2_9HYPH</name>
<keyword evidence="3" id="KW-1185">Reference proteome</keyword>
<dbReference type="Pfam" id="PF13476">
    <property type="entry name" value="AAA_23"/>
    <property type="match status" value="1"/>
</dbReference>
<dbReference type="EMBL" id="CP018171">
    <property type="protein sequence ID" value="APH70883.1"/>
    <property type="molecule type" value="Genomic_DNA"/>
</dbReference>
<dbReference type="SUPFAM" id="SSF52540">
    <property type="entry name" value="P-loop containing nucleoside triphosphate hydrolases"/>
    <property type="match status" value="1"/>
</dbReference>